<reference evidence="2" key="1">
    <citation type="journal article" date="2021" name="Proc. Natl. Acad. Sci. U.S.A.">
        <title>A Catalog of Tens of Thousands of Viruses from Human Metagenomes Reveals Hidden Associations with Chronic Diseases.</title>
        <authorList>
            <person name="Tisza M.J."/>
            <person name="Buck C.B."/>
        </authorList>
    </citation>
    <scope>NUCLEOTIDE SEQUENCE</scope>
    <source>
        <strain evidence="2">Ct6bU4</strain>
    </source>
</reference>
<name>A0A8S5VAH4_9CAUD</name>
<evidence type="ECO:0000313" key="2">
    <source>
        <dbReference type="EMBL" id="DAG03717.1"/>
    </source>
</evidence>
<feature type="transmembrane region" description="Helical" evidence="1">
    <location>
        <begin position="21"/>
        <end position="43"/>
    </location>
</feature>
<accession>A0A8S5VAH4</accession>
<protein>
    <submittedName>
        <fullName evidence="2">Uncharacterized protein</fullName>
    </submittedName>
</protein>
<keyword evidence="1" id="KW-0812">Transmembrane</keyword>
<organism evidence="2">
    <name type="scientific">Siphoviridae sp. ct6bU4</name>
    <dbReference type="NCBI Taxonomy" id="2825344"/>
    <lineage>
        <taxon>Viruses</taxon>
        <taxon>Duplodnaviria</taxon>
        <taxon>Heunggongvirae</taxon>
        <taxon>Uroviricota</taxon>
        <taxon>Caudoviricetes</taxon>
    </lineage>
</organism>
<keyword evidence="1" id="KW-1133">Transmembrane helix</keyword>
<dbReference type="EMBL" id="BK016234">
    <property type="protein sequence ID" value="DAG03717.1"/>
    <property type="molecule type" value="Genomic_DNA"/>
</dbReference>
<keyword evidence="1" id="KW-0472">Membrane</keyword>
<sequence>MVFLGWVVRLARALDAVGLACAWLFVSNAVLLMVGVFCLWVPALATGAEWLGVFSAAWVGTTGILTCLFLPGALVWYLVDCLVR</sequence>
<feature type="transmembrane region" description="Helical" evidence="1">
    <location>
        <begin position="55"/>
        <end position="79"/>
    </location>
</feature>
<proteinExistence type="predicted"/>
<evidence type="ECO:0000256" key="1">
    <source>
        <dbReference type="SAM" id="Phobius"/>
    </source>
</evidence>